<sequence length="384" mass="43595">MVLSRASRRSTLNVIRIIAAAAILIICKQLYAFEMENFSDPPLPTVIENNFPIGATGVPSIPAWNMRPTPNITTKTHLFIGFIQNWLLLQQAVVSYLAAGWPASDIIVVDNTGTMGSNKRSQLTLQNPSFLNHQRLCDTLGVKVLSTPSLLSFAQLQNFYLYEAIHSNWTYYFWSHMDVAVLSSEDTESGVYQSLYSRVVVDLYQALLSTDWAVRFYAYDRLALVSVPAYEAVGGFDTMIPYYPTDCDMYERLNMAGYHNPSPEVGHIFDVASSIEDLTDFYRVGLPNSTSYQNLFTRLKYLEMRKNREDVERNNGQDVQRGGQGEPYHRDVGGSNKARSEMIKAGRRIFKQKWGTSECRLHESGVRLTDAWASGFRRTVMQWP</sequence>
<evidence type="ECO:0000313" key="2">
    <source>
        <dbReference type="EMBL" id="KAL3423584.1"/>
    </source>
</evidence>
<evidence type="ECO:0000256" key="1">
    <source>
        <dbReference type="SAM" id="MobiDB-lite"/>
    </source>
</evidence>
<dbReference type="EMBL" id="JBFCZG010000004">
    <property type="protein sequence ID" value="KAL3423584.1"/>
    <property type="molecule type" value="Genomic_DNA"/>
</dbReference>
<gene>
    <name evidence="2" type="ORF">PVAG01_05331</name>
</gene>
<feature type="compositionally biased region" description="Basic and acidic residues" evidence="1">
    <location>
        <begin position="327"/>
        <end position="336"/>
    </location>
</feature>
<organism evidence="2 3">
    <name type="scientific">Phlyctema vagabunda</name>
    <dbReference type="NCBI Taxonomy" id="108571"/>
    <lineage>
        <taxon>Eukaryota</taxon>
        <taxon>Fungi</taxon>
        <taxon>Dikarya</taxon>
        <taxon>Ascomycota</taxon>
        <taxon>Pezizomycotina</taxon>
        <taxon>Leotiomycetes</taxon>
        <taxon>Helotiales</taxon>
        <taxon>Dermateaceae</taxon>
        <taxon>Phlyctema</taxon>
    </lineage>
</organism>
<dbReference type="Proteomes" id="UP001629113">
    <property type="component" value="Unassembled WGS sequence"/>
</dbReference>
<name>A0ABR4PJW7_9HELO</name>
<proteinExistence type="predicted"/>
<evidence type="ECO:0000313" key="3">
    <source>
        <dbReference type="Proteomes" id="UP001629113"/>
    </source>
</evidence>
<accession>A0ABR4PJW7</accession>
<protein>
    <submittedName>
        <fullName evidence="2">Uncharacterized protein</fullName>
    </submittedName>
</protein>
<feature type="region of interest" description="Disordered" evidence="1">
    <location>
        <begin position="310"/>
        <end position="336"/>
    </location>
</feature>
<comment type="caution">
    <text evidence="2">The sequence shown here is derived from an EMBL/GenBank/DDBJ whole genome shotgun (WGS) entry which is preliminary data.</text>
</comment>
<keyword evidence="3" id="KW-1185">Reference proteome</keyword>
<reference evidence="2 3" key="1">
    <citation type="submission" date="2024-06" db="EMBL/GenBank/DDBJ databases">
        <title>Complete genome of Phlyctema vagabunda strain 19-DSS-EL-015.</title>
        <authorList>
            <person name="Fiorenzani C."/>
        </authorList>
    </citation>
    <scope>NUCLEOTIDE SEQUENCE [LARGE SCALE GENOMIC DNA]</scope>
    <source>
        <strain evidence="2 3">19-DSS-EL-015</strain>
    </source>
</reference>